<dbReference type="EMBL" id="JABTTQ020000007">
    <property type="protein sequence ID" value="KAK6151666.1"/>
    <property type="molecule type" value="Genomic_DNA"/>
</dbReference>
<protein>
    <submittedName>
        <fullName evidence="1">Uncharacterized protein</fullName>
    </submittedName>
</protein>
<sequence>MGLADDVTGVLSGRQANFSLYLVGANLWVWSSDRRPLLILASSGDRGKGIMDPMEENISGSSELERGGVAVETPGVGSVPLAARLPPVNLGVEFASETLQFTREQLGALIEGVVGAALARREGVERVEREAPPLVEGRGPEGEGGVVELVGSLQKEVRELRNTLKEKEPGNIQASRKCYVEAARKGEQKKTKRKVVELDRETKPIKIRKKKKEEDPDCIRVEAEEER</sequence>
<accession>A0ABR0WYK4</accession>
<evidence type="ECO:0000313" key="2">
    <source>
        <dbReference type="Proteomes" id="UP001318860"/>
    </source>
</evidence>
<proteinExistence type="predicted"/>
<keyword evidence="2" id="KW-1185">Reference proteome</keyword>
<reference evidence="1 2" key="1">
    <citation type="journal article" date="2021" name="Comput. Struct. Biotechnol. J.">
        <title>De novo genome assembly of the potent medicinal plant Rehmannia glutinosa using nanopore technology.</title>
        <authorList>
            <person name="Ma L."/>
            <person name="Dong C."/>
            <person name="Song C."/>
            <person name="Wang X."/>
            <person name="Zheng X."/>
            <person name="Niu Y."/>
            <person name="Chen S."/>
            <person name="Feng W."/>
        </authorList>
    </citation>
    <scope>NUCLEOTIDE SEQUENCE [LARGE SCALE GENOMIC DNA]</scope>
    <source>
        <strain evidence="1">DH-2019</strain>
    </source>
</reference>
<evidence type="ECO:0000313" key="1">
    <source>
        <dbReference type="EMBL" id="KAK6151666.1"/>
    </source>
</evidence>
<name>A0ABR0WYK4_REHGL</name>
<dbReference type="Proteomes" id="UP001318860">
    <property type="component" value="Unassembled WGS sequence"/>
</dbReference>
<comment type="caution">
    <text evidence="1">The sequence shown here is derived from an EMBL/GenBank/DDBJ whole genome shotgun (WGS) entry which is preliminary data.</text>
</comment>
<organism evidence="1 2">
    <name type="scientific">Rehmannia glutinosa</name>
    <name type="common">Chinese foxglove</name>
    <dbReference type="NCBI Taxonomy" id="99300"/>
    <lineage>
        <taxon>Eukaryota</taxon>
        <taxon>Viridiplantae</taxon>
        <taxon>Streptophyta</taxon>
        <taxon>Embryophyta</taxon>
        <taxon>Tracheophyta</taxon>
        <taxon>Spermatophyta</taxon>
        <taxon>Magnoliopsida</taxon>
        <taxon>eudicotyledons</taxon>
        <taxon>Gunneridae</taxon>
        <taxon>Pentapetalae</taxon>
        <taxon>asterids</taxon>
        <taxon>lamiids</taxon>
        <taxon>Lamiales</taxon>
        <taxon>Orobanchaceae</taxon>
        <taxon>Rehmannieae</taxon>
        <taxon>Rehmannia</taxon>
    </lineage>
</organism>
<gene>
    <name evidence="1" type="ORF">DH2020_014301</name>
</gene>